<dbReference type="InterPro" id="IPR051238">
    <property type="entry name" value="GDSL_esterase/lipase"/>
</dbReference>
<name>A0A1R3JJE8_9ROSI</name>
<dbReference type="PANTHER" id="PTHR45650:SF9">
    <property type="entry name" value="SGNH HYDROLASE-TYPE ESTERASE DOMAIN-CONTAINING PROTEIN"/>
    <property type="match status" value="1"/>
</dbReference>
<evidence type="ECO:0000256" key="6">
    <source>
        <dbReference type="ARBA" id="ARBA00022963"/>
    </source>
</evidence>
<evidence type="ECO:0000313" key="9">
    <source>
        <dbReference type="Proteomes" id="UP000187203"/>
    </source>
</evidence>
<evidence type="ECO:0000256" key="1">
    <source>
        <dbReference type="ARBA" id="ARBA00004613"/>
    </source>
</evidence>
<reference evidence="9" key="1">
    <citation type="submission" date="2013-09" db="EMBL/GenBank/DDBJ databases">
        <title>Corchorus olitorius genome sequencing.</title>
        <authorList>
            <person name="Alam M."/>
            <person name="Haque M.S."/>
            <person name="Islam M.S."/>
            <person name="Emdad E.M."/>
            <person name="Islam M.M."/>
            <person name="Ahmed B."/>
            <person name="Halim A."/>
            <person name="Hossen Q.M.M."/>
            <person name="Hossain M.Z."/>
            <person name="Ahmed R."/>
            <person name="Khan M.M."/>
            <person name="Islam R."/>
            <person name="Rashid M.M."/>
            <person name="Khan S.A."/>
            <person name="Rahman M.S."/>
            <person name="Alam M."/>
            <person name="Yahiya A.S."/>
            <person name="Khan M.S."/>
            <person name="Azam M.S."/>
            <person name="Haque T."/>
            <person name="Lashkar M.Z.H."/>
            <person name="Akhand A.I."/>
            <person name="Morshed G."/>
            <person name="Roy S."/>
            <person name="Uddin K.S."/>
            <person name="Rabeya T."/>
            <person name="Hossain A.S."/>
            <person name="Chowdhury A."/>
            <person name="Snigdha A.R."/>
            <person name="Mortoza M.S."/>
            <person name="Matin S.A."/>
            <person name="Hoque S.M.E."/>
            <person name="Islam M.K."/>
            <person name="Roy D.K."/>
            <person name="Haider R."/>
            <person name="Moosa M.M."/>
            <person name="Elias S.M."/>
            <person name="Hasan A.M."/>
            <person name="Jahan S."/>
            <person name="Shafiuddin M."/>
            <person name="Mahmood N."/>
            <person name="Shommy N.S."/>
        </authorList>
    </citation>
    <scope>NUCLEOTIDE SEQUENCE [LARGE SCALE GENOMIC DNA]</scope>
    <source>
        <strain evidence="9">cv. O-4</strain>
    </source>
</reference>
<evidence type="ECO:0000256" key="5">
    <source>
        <dbReference type="ARBA" id="ARBA00022801"/>
    </source>
</evidence>
<evidence type="ECO:0000313" key="8">
    <source>
        <dbReference type="EMBL" id="OMO94930.1"/>
    </source>
</evidence>
<dbReference type="GO" id="GO:0005576">
    <property type="term" value="C:extracellular region"/>
    <property type="evidence" value="ECO:0007669"/>
    <property type="project" value="UniProtKB-SubCell"/>
</dbReference>
<evidence type="ECO:0000256" key="2">
    <source>
        <dbReference type="ARBA" id="ARBA00008668"/>
    </source>
</evidence>
<evidence type="ECO:0000256" key="4">
    <source>
        <dbReference type="ARBA" id="ARBA00022729"/>
    </source>
</evidence>
<dbReference type="Pfam" id="PF00657">
    <property type="entry name" value="Lipase_GDSL"/>
    <property type="match status" value="1"/>
</dbReference>
<sequence>MMTVKLLGFNDYIPPFAKVNGTDESILQGVNYASGSAGIRDETGQKLGERIPLNQQLINHKTIISRITGELGNSSAGKLLSRCIYSLQIGSNDYNNNYFQPDFYNTSRQYTPKQYAAVLVQQYSMQIKSLYNDGARKFAVYGLEPIGCSPNAIQNFGTNGSLCVDKINIAAGFFNERLRQLVGELNKNLTDAKFTYLNPFPNLLDIALSGIINVREPCCKTGGEQIPQLCVPNTVPCNNRNQYLFWDRIHPTEAWSCLTARTAYQSLSPTVAYPFNIQQLAKE</sequence>
<dbReference type="Gene3D" id="3.40.50.1110">
    <property type="entry name" value="SGNH hydrolase"/>
    <property type="match status" value="1"/>
</dbReference>
<dbReference type="AlphaFoldDB" id="A0A1R3JJE8"/>
<dbReference type="SUPFAM" id="SSF52266">
    <property type="entry name" value="SGNH hydrolase"/>
    <property type="match status" value="1"/>
</dbReference>
<dbReference type="InterPro" id="IPR036514">
    <property type="entry name" value="SGNH_hydro_sf"/>
</dbReference>
<gene>
    <name evidence="8" type="ORF">COLO4_16142</name>
</gene>
<dbReference type="Proteomes" id="UP000187203">
    <property type="component" value="Unassembled WGS sequence"/>
</dbReference>
<protein>
    <submittedName>
        <fullName evidence="8">Lipase, GDSL</fullName>
    </submittedName>
</protein>
<keyword evidence="3" id="KW-0964">Secreted</keyword>
<evidence type="ECO:0000256" key="3">
    <source>
        <dbReference type="ARBA" id="ARBA00022525"/>
    </source>
</evidence>
<dbReference type="GO" id="GO:0016042">
    <property type="term" value="P:lipid catabolic process"/>
    <property type="evidence" value="ECO:0007669"/>
    <property type="project" value="UniProtKB-KW"/>
</dbReference>
<dbReference type="GO" id="GO:0016788">
    <property type="term" value="F:hydrolase activity, acting on ester bonds"/>
    <property type="evidence" value="ECO:0007669"/>
    <property type="project" value="InterPro"/>
</dbReference>
<comment type="caution">
    <text evidence="8">The sequence shown here is derived from an EMBL/GenBank/DDBJ whole genome shotgun (WGS) entry which is preliminary data.</text>
</comment>
<keyword evidence="7" id="KW-0443">Lipid metabolism</keyword>
<dbReference type="EMBL" id="AWUE01015936">
    <property type="protein sequence ID" value="OMO94930.1"/>
    <property type="molecule type" value="Genomic_DNA"/>
</dbReference>
<comment type="similarity">
    <text evidence="2">Belongs to the 'GDSL' lipolytic enzyme family.</text>
</comment>
<dbReference type="OrthoDB" id="975018at2759"/>
<accession>A0A1R3JJE8</accession>
<dbReference type="PANTHER" id="PTHR45650">
    <property type="entry name" value="GDSL-LIKE LIPASE/ACYLHYDROLASE-RELATED"/>
    <property type="match status" value="1"/>
</dbReference>
<dbReference type="InterPro" id="IPR001087">
    <property type="entry name" value="GDSL"/>
</dbReference>
<keyword evidence="5" id="KW-0378">Hydrolase</keyword>
<comment type="subcellular location">
    <subcellularLocation>
        <location evidence="1">Secreted</location>
    </subcellularLocation>
</comment>
<keyword evidence="6" id="KW-0442">Lipid degradation</keyword>
<proteinExistence type="inferred from homology"/>
<organism evidence="8 9">
    <name type="scientific">Corchorus olitorius</name>
    <dbReference type="NCBI Taxonomy" id="93759"/>
    <lineage>
        <taxon>Eukaryota</taxon>
        <taxon>Viridiplantae</taxon>
        <taxon>Streptophyta</taxon>
        <taxon>Embryophyta</taxon>
        <taxon>Tracheophyta</taxon>
        <taxon>Spermatophyta</taxon>
        <taxon>Magnoliopsida</taxon>
        <taxon>eudicotyledons</taxon>
        <taxon>Gunneridae</taxon>
        <taxon>Pentapetalae</taxon>
        <taxon>rosids</taxon>
        <taxon>malvids</taxon>
        <taxon>Malvales</taxon>
        <taxon>Malvaceae</taxon>
        <taxon>Grewioideae</taxon>
        <taxon>Apeibeae</taxon>
        <taxon>Corchorus</taxon>
    </lineage>
</organism>
<keyword evidence="4" id="KW-0732">Signal</keyword>
<evidence type="ECO:0000256" key="7">
    <source>
        <dbReference type="ARBA" id="ARBA00023098"/>
    </source>
</evidence>
<keyword evidence="9" id="KW-1185">Reference proteome</keyword>